<proteinExistence type="predicted"/>
<dbReference type="Gene3D" id="2.60.40.1120">
    <property type="entry name" value="Carboxypeptidase-like, regulatory domain"/>
    <property type="match status" value="1"/>
</dbReference>
<dbReference type="EMBL" id="BAAAZC010000027">
    <property type="protein sequence ID" value="GAA3983866.1"/>
    <property type="molecule type" value="Genomic_DNA"/>
</dbReference>
<reference evidence="2" key="1">
    <citation type="journal article" date="2019" name="Int. J. Syst. Evol. Microbiol.">
        <title>The Global Catalogue of Microorganisms (GCM) 10K type strain sequencing project: providing services to taxonomists for standard genome sequencing and annotation.</title>
        <authorList>
            <consortium name="The Broad Institute Genomics Platform"/>
            <consortium name="The Broad Institute Genome Sequencing Center for Infectious Disease"/>
            <person name="Wu L."/>
            <person name="Ma J."/>
        </authorList>
    </citation>
    <scope>NUCLEOTIDE SEQUENCE [LARGE SCALE GENOMIC DNA]</scope>
    <source>
        <strain evidence="2">JCM 16601</strain>
    </source>
</reference>
<name>A0ABP7QKM8_9SPHI</name>
<dbReference type="Pfam" id="PF13715">
    <property type="entry name" value="CarbopepD_reg_2"/>
    <property type="match status" value="1"/>
</dbReference>
<accession>A0ABP7QKM8</accession>
<evidence type="ECO:0000313" key="2">
    <source>
        <dbReference type="Proteomes" id="UP001500742"/>
    </source>
</evidence>
<keyword evidence="2" id="KW-1185">Reference proteome</keyword>
<gene>
    <name evidence="1" type="ORF">GCM10022210_39570</name>
</gene>
<protein>
    <recommendedName>
        <fullName evidence="3">CarboxypepD_reg-like domain-containing protein</fullName>
    </recommendedName>
</protein>
<dbReference type="Proteomes" id="UP001500742">
    <property type="component" value="Unassembled WGS sequence"/>
</dbReference>
<evidence type="ECO:0008006" key="3">
    <source>
        <dbReference type="Google" id="ProtNLM"/>
    </source>
</evidence>
<dbReference type="SUPFAM" id="SSF49464">
    <property type="entry name" value="Carboxypeptidase regulatory domain-like"/>
    <property type="match status" value="1"/>
</dbReference>
<dbReference type="InterPro" id="IPR008969">
    <property type="entry name" value="CarboxyPept-like_regulatory"/>
</dbReference>
<evidence type="ECO:0000313" key="1">
    <source>
        <dbReference type="EMBL" id="GAA3983866.1"/>
    </source>
</evidence>
<sequence>MTNNQIVAYFSAHQQVCGRFDQEQLARINYALADNNPVAFSWTKLLAAASLITLIPSFKAEARPKPVAKQIVNSEKTHAGLPVDTATYITLRGKVVTREDGLPVPGASVTTKNKTAVTSTNITGDFELSVPSSADSVVVSYVGYKEQIIKIDYAVKDFHTISLEASDMIYKEVVVGGAFVRRSFTGRLWHKIKRIF</sequence>
<comment type="caution">
    <text evidence="1">The sequence shown here is derived from an EMBL/GenBank/DDBJ whole genome shotgun (WGS) entry which is preliminary data.</text>
</comment>
<organism evidence="1 2">
    <name type="scientific">Mucilaginibacter dorajii</name>
    <dbReference type="NCBI Taxonomy" id="692994"/>
    <lineage>
        <taxon>Bacteria</taxon>
        <taxon>Pseudomonadati</taxon>
        <taxon>Bacteroidota</taxon>
        <taxon>Sphingobacteriia</taxon>
        <taxon>Sphingobacteriales</taxon>
        <taxon>Sphingobacteriaceae</taxon>
        <taxon>Mucilaginibacter</taxon>
    </lineage>
</organism>